<dbReference type="PANTHER" id="PTHR23403">
    <property type="entry name" value="TREHALASE"/>
    <property type="match status" value="1"/>
</dbReference>
<dbReference type="InterPro" id="IPR001661">
    <property type="entry name" value="Glyco_hydro_37"/>
</dbReference>
<name>A0A0D0LES9_VARPD</name>
<reference evidence="5 6" key="1">
    <citation type="submission" date="2014-12" db="EMBL/GenBank/DDBJ databases">
        <title>16Stimator: statistical estimation of ribosomal gene copy numbers from draft genome assemblies.</title>
        <authorList>
            <person name="Perisin M.A."/>
            <person name="Vetter M."/>
            <person name="Gilbert J.A."/>
            <person name="Bergelson J."/>
        </authorList>
    </citation>
    <scope>NUCLEOTIDE SEQUENCE [LARGE SCALE GENOMIC DNA]</scope>
    <source>
        <strain evidence="5 6">MEDvA23</strain>
    </source>
</reference>
<dbReference type="NCBIfam" id="NF009773">
    <property type="entry name" value="PRK13270.1"/>
    <property type="match status" value="1"/>
</dbReference>
<sequence>MTQAVAATPHRRPGFSIVAAAALAAGLAFGALDAPANAEVRVASRPAAAYPAPPSALYPELFAAVQLGQVFKDGKTFVDAVPKGSPAFVAAQYKRERDRPGFDLSAFVQQHFDLPQDKGEAYVSDRSQSLVQHIERLWPHLTQQPRKPAAGSSLLPLPGPYVVPGGRFREVYYWDSYFTMLGLLQNGEPRAIRDMVGNFASLIDRYGHIPNGNRSYYLSRSQPPFFFKMVGLLSTQDEAGAYARYLPQLQREYAFWMDGAKGLAPGTAHRRVVALPDGSVLNRYYDDRAVPRDESYAEDVALARKSSRPAAEVYRDLRAAAESGWDFSSRWFADGKTLATIETTAIVPVDLNSLLYGLENAIRLGCERVRDAACSSDFTQRAERRRAAVQKYLWNEAGGHYVDYQWIRQQPTGRPGAATLYPLFVGLTEPAQAARVAAWTSKALVKPHGVVTTPIPTDQQWDAPNGWAPLQWVAVDGLRRYGQEALARDIATRWMGKVQQVYAGSGKLVEKYNVVDNSGEAGGGEYALQDGFGWTNGVAMQLMTIYPELKRP</sequence>
<evidence type="ECO:0000313" key="6">
    <source>
        <dbReference type="Proteomes" id="UP000032067"/>
    </source>
</evidence>
<feature type="chain" id="PRO_5002215494" description="Putative periplasmic trehalase" evidence="4">
    <location>
        <begin position="31"/>
        <end position="552"/>
    </location>
</feature>
<dbReference type="Pfam" id="PF01204">
    <property type="entry name" value="Trehalase"/>
    <property type="match status" value="1"/>
</dbReference>
<keyword evidence="4" id="KW-0732">Signal</keyword>
<gene>
    <name evidence="5" type="primary">treA</name>
    <name evidence="5" type="ORF">RT97_31815</name>
</gene>
<evidence type="ECO:0000256" key="4">
    <source>
        <dbReference type="SAM" id="SignalP"/>
    </source>
</evidence>
<dbReference type="PROSITE" id="PS00928">
    <property type="entry name" value="TREHALASE_2"/>
    <property type="match status" value="1"/>
</dbReference>
<dbReference type="OrthoDB" id="106887at2"/>
<dbReference type="GO" id="GO:0005993">
    <property type="term" value="P:trehalose catabolic process"/>
    <property type="evidence" value="ECO:0007669"/>
    <property type="project" value="TreeGrafter"/>
</dbReference>
<evidence type="ECO:0000256" key="3">
    <source>
        <dbReference type="ARBA" id="ARBA00073174"/>
    </source>
</evidence>
<protein>
    <recommendedName>
        <fullName evidence="3">Putative periplasmic trehalase</fullName>
    </recommendedName>
</protein>
<accession>A0A0D0LES9</accession>
<dbReference type="PRINTS" id="PR00744">
    <property type="entry name" value="GLHYDRLASE37"/>
</dbReference>
<keyword evidence="1 5" id="KW-0378">Hydrolase</keyword>
<dbReference type="EMBL" id="JXQQ01000138">
    <property type="protein sequence ID" value="KIQ16000.1"/>
    <property type="molecule type" value="Genomic_DNA"/>
</dbReference>
<dbReference type="SUPFAM" id="SSF48208">
    <property type="entry name" value="Six-hairpin glycosidases"/>
    <property type="match status" value="1"/>
</dbReference>
<feature type="signal peptide" evidence="4">
    <location>
        <begin position="1"/>
        <end position="30"/>
    </location>
</feature>
<dbReference type="PANTHER" id="PTHR23403:SF1">
    <property type="entry name" value="TREHALASE"/>
    <property type="match status" value="1"/>
</dbReference>
<proteinExistence type="predicted"/>
<keyword evidence="2 5" id="KW-0326">Glycosidase</keyword>
<organism evidence="5 6">
    <name type="scientific">Variovorax paradoxus</name>
    <dbReference type="NCBI Taxonomy" id="34073"/>
    <lineage>
        <taxon>Bacteria</taxon>
        <taxon>Pseudomonadati</taxon>
        <taxon>Pseudomonadota</taxon>
        <taxon>Betaproteobacteria</taxon>
        <taxon>Burkholderiales</taxon>
        <taxon>Comamonadaceae</taxon>
        <taxon>Variovorax</taxon>
    </lineage>
</organism>
<dbReference type="InterPro" id="IPR018232">
    <property type="entry name" value="Glyco_hydro_37_CS"/>
</dbReference>
<dbReference type="InterPro" id="IPR012341">
    <property type="entry name" value="6hp_glycosidase-like_sf"/>
</dbReference>
<dbReference type="InterPro" id="IPR008928">
    <property type="entry name" value="6-hairpin_glycosidase_sf"/>
</dbReference>
<dbReference type="Gene3D" id="1.50.10.10">
    <property type="match status" value="1"/>
</dbReference>
<dbReference type="PROSITE" id="PS00927">
    <property type="entry name" value="TREHALASE_1"/>
    <property type="match status" value="1"/>
</dbReference>
<dbReference type="GO" id="GO:0004555">
    <property type="term" value="F:alpha,alpha-trehalase activity"/>
    <property type="evidence" value="ECO:0007669"/>
    <property type="project" value="InterPro"/>
</dbReference>
<dbReference type="Proteomes" id="UP000032067">
    <property type="component" value="Unassembled WGS sequence"/>
</dbReference>
<comment type="caution">
    <text evidence="5">The sequence shown here is derived from an EMBL/GenBank/DDBJ whole genome shotgun (WGS) entry which is preliminary data.</text>
</comment>
<dbReference type="FunFam" id="1.50.10.10:FF:000003">
    <property type="entry name" value="Cytoplasmic trehalase"/>
    <property type="match status" value="1"/>
</dbReference>
<evidence type="ECO:0000256" key="2">
    <source>
        <dbReference type="ARBA" id="ARBA00023295"/>
    </source>
</evidence>
<evidence type="ECO:0000256" key="1">
    <source>
        <dbReference type="ARBA" id="ARBA00022801"/>
    </source>
</evidence>
<dbReference type="AlphaFoldDB" id="A0A0D0LES9"/>
<dbReference type="NCBIfam" id="NF009774">
    <property type="entry name" value="PRK13271.1"/>
    <property type="match status" value="1"/>
</dbReference>
<evidence type="ECO:0000313" key="5">
    <source>
        <dbReference type="EMBL" id="KIQ16000.1"/>
    </source>
</evidence>